<keyword evidence="2" id="KW-1185">Reference proteome</keyword>
<dbReference type="GO" id="GO:0003677">
    <property type="term" value="F:DNA binding"/>
    <property type="evidence" value="ECO:0007669"/>
    <property type="project" value="InterPro"/>
</dbReference>
<gene>
    <name evidence="1" type="ORF">Sru01_05140</name>
</gene>
<evidence type="ECO:0008006" key="3">
    <source>
        <dbReference type="Google" id="ProtNLM"/>
    </source>
</evidence>
<dbReference type="AlphaFoldDB" id="A0A919R222"/>
<dbReference type="Proteomes" id="UP000655287">
    <property type="component" value="Unassembled WGS sequence"/>
</dbReference>
<reference evidence="1" key="1">
    <citation type="submission" date="2021-01" db="EMBL/GenBank/DDBJ databases">
        <title>Whole genome shotgun sequence of Sphaerisporangium rufum NBRC 109079.</title>
        <authorList>
            <person name="Komaki H."/>
            <person name="Tamura T."/>
        </authorList>
    </citation>
    <scope>NUCLEOTIDE SEQUENCE</scope>
    <source>
        <strain evidence="1">NBRC 109079</strain>
    </source>
</reference>
<comment type="caution">
    <text evidence="1">The sequence shown here is derived from an EMBL/GenBank/DDBJ whole genome shotgun (WGS) entry which is preliminary data.</text>
</comment>
<dbReference type="SUPFAM" id="SSF82607">
    <property type="entry name" value="YbaB-like"/>
    <property type="match status" value="1"/>
</dbReference>
<sequence>MSTYEVEWMEQALTQARRAIGRLQQARSAILSVAGTGTSAGGLISVTCDGSGGVTAVALDPRVRRLDLAELGKEVTAALRAAQAEAERQARELADAVMAETGSLPVPLDETAIRDRIEQVVREAL</sequence>
<dbReference type="Pfam" id="PF02575">
    <property type="entry name" value="YbaB_DNA_bd"/>
    <property type="match status" value="1"/>
</dbReference>
<accession>A0A919R222</accession>
<dbReference type="Gene3D" id="3.30.1310.10">
    <property type="entry name" value="Nucleoid-associated protein YbaB-like domain"/>
    <property type="match status" value="1"/>
</dbReference>
<dbReference type="RefSeq" id="WP_203982190.1">
    <property type="nucleotide sequence ID" value="NZ_BOOU01000007.1"/>
</dbReference>
<protein>
    <recommendedName>
        <fullName evidence="3">YbaB/EbfC DNA-binding family protein</fullName>
    </recommendedName>
</protein>
<name>A0A919R222_9ACTN</name>
<evidence type="ECO:0000313" key="1">
    <source>
        <dbReference type="EMBL" id="GII75532.1"/>
    </source>
</evidence>
<dbReference type="InterPro" id="IPR004401">
    <property type="entry name" value="YbaB/EbfC"/>
</dbReference>
<dbReference type="EMBL" id="BOOU01000007">
    <property type="protein sequence ID" value="GII75532.1"/>
    <property type="molecule type" value="Genomic_DNA"/>
</dbReference>
<dbReference type="InterPro" id="IPR036894">
    <property type="entry name" value="YbaB-like_sf"/>
</dbReference>
<organism evidence="1 2">
    <name type="scientific">Sphaerisporangium rufum</name>
    <dbReference type="NCBI Taxonomy" id="1381558"/>
    <lineage>
        <taxon>Bacteria</taxon>
        <taxon>Bacillati</taxon>
        <taxon>Actinomycetota</taxon>
        <taxon>Actinomycetes</taxon>
        <taxon>Streptosporangiales</taxon>
        <taxon>Streptosporangiaceae</taxon>
        <taxon>Sphaerisporangium</taxon>
    </lineage>
</organism>
<proteinExistence type="predicted"/>
<evidence type="ECO:0000313" key="2">
    <source>
        <dbReference type="Proteomes" id="UP000655287"/>
    </source>
</evidence>